<evidence type="ECO:0000313" key="2">
    <source>
        <dbReference type="Proteomes" id="UP000663570"/>
    </source>
</evidence>
<dbReference type="InterPro" id="IPR002347">
    <property type="entry name" value="SDR_fam"/>
</dbReference>
<dbReference type="CDD" id="cd05325">
    <property type="entry name" value="carb_red_sniffer_like_SDR_c"/>
    <property type="match status" value="1"/>
</dbReference>
<dbReference type="InterPro" id="IPR052184">
    <property type="entry name" value="SDR_enzymes"/>
</dbReference>
<protein>
    <submittedName>
        <fullName evidence="1">SDR family NAD(P)-dependent oxidoreductase</fullName>
    </submittedName>
</protein>
<keyword evidence="2" id="KW-1185">Reference proteome</keyword>
<name>A0ABX7M6F6_9RHOO</name>
<dbReference type="Pfam" id="PF00106">
    <property type="entry name" value="adh_short"/>
    <property type="match status" value="1"/>
</dbReference>
<dbReference type="EMBL" id="CP071060">
    <property type="protein sequence ID" value="QSI77325.1"/>
    <property type="molecule type" value="Genomic_DNA"/>
</dbReference>
<organism evidence="1 2">
    <name type="scientific">Niveibacterium microcysteis</name>
    <dbReference type="NCBI Taxonomy" id="2811415"/>
    <lineage>
        <taxon>Bacteria</taxon>
        <taxon>Pseudomonadati</taxon>
        <taxon>Pseudomonadota</taxon>
        <taxon>Betaproteobacteria</taxon>
        <taxon>Rhodocyclales</taxon>
        <taxon>Rhodocyclaceae</taxon>
        <taxon>Niveibacterium</taxon>
    </lineage>
</organism>
<gene>
    <name evidence="1" type="ORF">JY500_01335</name>
</gene>
<dbReference type="RefSeq" id="WP_172201621.1">
    <property type="nucleotide sequence ID" value="NZ_CP071060.1"/>
</dbReference>
<reference evidence="1 2" key="1">
    <citation type="submission" date="2021-02" db="EMBL/GenBank/DDBJ databases">
        <title>Niveibacterium changnyeongensis HC41.</title>
        <authorList>
            <person name="Kang M."/>
        </authorList>
    </citation>
    <scope>NUCLEOTIDE SEQUENCE [LARGE SCALE GENOMIC DNA]</scope>
    <source>
        <strain evidence="1 2">HC41</strain>
    </source>
</reference>
<dbReference type="Gene3D" id="3.40.50.720">
    <property type="entry name" value="NAD(P)-binding Rossmann-like Domain"/>
    <property type="match status" value="1"/>
</dbReference>
<accession>A0ABX7M6F6</accession>
<dbReference type="PANTHER" id="PTHR45458">
    <property type="entry name" value="SHORT-CHAIN DEHYDROGENASE/REDUCTASE SDR"/>
    <property type="match status" value="1"/>
</dbReference>
<dbReference type="PRINTS" id="PR00081">
    <property type="entry name" value="GDHRDH"/>
</dbReference>
<dbReference type="PANTHER" id="PTHR45458:SF1">
    <property type="entry name" value="SHORT CHAIN DEHYDROGENASE"/>
    <property type="match status" value="1"/>
</dbReference>
<evidence type="ECO:0000313" key="1">
    <source>
        <dbReference type="EMBL" id="QSI77325.1"/>
    </source>
</evidence>
<sequence>MTRKTVLIAGASRGIGLEFARQYAIQGWKVYAGVRTPAKATELLRVKGVEVLPLDVTSANSIAGAAWHADEDPLNLLIVCAGLYGPETTSFLAPGDADFDAVMRTNVLGPMRVIQAFADSVIGARGTIAVISSEMGSISGARGSKGLLYRASKAAVNMVAKCAANEYGPRGATVVTLHPGWVKTDMGGPNAEIEAYDSVVGMRGVLERVGPAENGGYFNYDGTPITW</sequence>
<dbReference type="Proteomes" id="UP000663570">
    <property type="component" value="Chromosome"/>
</dbReference>
<proteinExistence type="predicted"/>
<dbReference type="InterPro" id="IPR036291">
    <property type="entry name" value="NAD(P)-bd_dom_sf"/>
</dbReference>
<dbReference type="SUPFAM" id="SSF51735">
    <property type="entry name" value="NAD(P)-binding Rossmann-fold domains"/>
    <property type="match status" value="1"/>
</dbReference>